<evidence type="ECO:0000313" key="8">
    <source>
        <dbReference type="Ensembl" id="ENSOKIP00005088258.1"/>
    </source>
</evidence>
<dbReference type="AlphaFoldDB" id="A0A8C7JMQ3"/>
<evidence type="ECO:0000259" key="7">
    <source>
        <dbReference type="PROSITE" id="PS50815"/>
    </source>
</evidence>
<comment type="subcellular location">
    <subcellularLocation>
        <location evidence="2">Chromosome</location>
    </subcellularLocation>
    <subcellularLocation>
        <location evidence="1">Nucleus</location>
    </subcellularLocation>
</comment>
<protein>
    <submittedName>
        <fullName evidence="8">Zebrafish testis-expressed 38</fullName>
    </submittedName>
</protein>
<dbReference type="KEGG" id="oki:109874842"/>
<dbReference type="Gene3D" id="3.30.900.10">
    <property type="entry name" value="HORMA domain"/>
    <property type="match status" value="1"/>
</dbReference>
<dbReference type="Proteomes" id="UP000694557">
    <property type="component" value="Unassembled WGS sequence"/>
</dbReference>
<accession>A0A8C7JMQ3</accession>
<dbReference type="GO" id="GO:0051321">
    <property type="term" value="P:meiotic cell cycle"/>
    <property type="evidence" value="ECO:0007669"/>
    <property type="project" value="UniProtKB-KW"/>
</dbReference>
<name>A0A8C7JMQ3_ONCKI</name>
<reference evidence="8" key="2">
    <citation type="submission" date="2025-09" db="UniProtKB">
        <authorList>
            <consortium name="Ensembl"/>
        </authorList>
    </citation>
    <scope>IDENTIFICATION</scope>
</reference>
<dbReference type="Ensembl" id="ENSOKIT00005094351.1">
    <property type="protein sequence ID" value="ENSOKIP00005088258.1"/>
    <property type="gene ID" value="ENSOKIG00005038503.1"/>
</dbReference>
<dbReference type="InterPro" id="IPR003511">
    <property type="entry name" value="HORMA_dom"/>
</dbReference>
<evidence type="ECO:0000256" key="3">
    <source>
        <dbReference type="ARBA" id="ARBA00022454"/>
    </source>
</evidence>
<organism evidence="8 9">
    <name type="scientific">Oncorhynchus kisutch</name>
    <name type="common">Coho salmon</name>
    <name type="synonym">Salmo kisutch</name>
    <dbReference type="NCBI Taxonomy" id="8019"/>
    <lineage>
        <taxon>Eukaryota</taxon>
        <taxon>Metazoa</taxon>
        <taxon>Chordata</taxon>
        <taxon>Craniata</taxon>
        <taxon>Vertebrata</taxon>
        <taxon>Euteleostomi</taxon>
        <taxon>Actinopterygii</taxon>
        <taxon>Neopterygii</taxon>
        <taxon>Teleostei</taxon>
        <taxon>Protacanthopterygii</taxon>
        <taxon>Salmoniformes</taxon>
        <taxon>Salmonidae</taxon>
        <taxon>Salmoninae</taxon>
        <taxon>Oncorhynchus</taxon>
    </lineage>
</organism>
<feature type="domain" description="HORMA" evidence="7">
    <location>
        <begin position="30"/>
        <end position="231"/>
    </location>
</feature>
<gene>
    <name evidence="8" type="primary">zte38</name>
</gene>
<evidence type="ECO:0000256" key="5">
    <source>
        <dbReference type="ARBA" id="ARBA00023254"/>
    </source>
</evidence>
<dbReference type="GeneTree" id="ENSGT00390000018130"/>
<reference evidence="8" key="1">
    <citation type="submission" date="2025-08" db="UniProtKB">
        <authorList>
            <consortium name="Ensembl"/>
        </authorList>
    </citation>
    <scope>IDENTIFICATION</scope>
</reference>
<dbReference type="Pfam" id="PF02301">
    <property type="entry name" value="HORMA"/>
    <property type="match status" value="1"/>
</dbReference>
<dbReference type="PANTHER" id="PTHR48225">
    <property type="entry name" value="HORMA DOMAIN-CONTAINING PROTEIN 1"/>
    <property type="match status" value="1"/>
</dbReference>
<dbReference type="CTD" id="556133"/>
<dbReference type="SUPFAM" id="SSF56019">
    <property type="entry name" value="The spindle assembly checkpoint protein mad2"/>
    <property type="match status" value="1"/>
</dbReference>
<keyword evidence="5" id="KW-0469">Meiosis</keyword>
<dbReference type="GO" id="GO:0005634">
    <property type="term" value="C:nucleus"/>
    <property type="evidence" value="ECO:0007669"/>
    <property type="project" value="UniProtKB-SubCell"/>
</dbReference>
<feature type="region of interest" description="Disordered" evidence="6">
    <location>
        <begin position="258"/>
        <end position="292"/>
    </location>
</feature>
<proteinExistence type="predicted"/>
<evidence type="ECO:0000256" key="6">
    <source>
        <dbReference type="SAM" id="MobiDB-lite"/>
    </source>
</evidence>
<dbReference type="PANTHER" id="PTHR48225:SF4">
    <property type="entry name" value="ZEBRAFISH TESTIS-EXPRESSED 38"/>
    <property type="match status" value="1"/>
</dbReference>
<dbReference type="PROSITE" id="PS50815">
    <property type="entry name" value="HORMA"/>
    <property type="match status" value="1"/>
</dbReference>
<dbReference type="InterPro" id="IPR036570">
    <property type="entry name" value="HORMA_dom_sf"/>
</dbReference>
<sequence length="343" mass="39468">MATGKMCSRPKKQETAEWTSLFQNELKTEEKSLVFVKRMMALAVSSITYLRGIFPEDAYRSRYLEDLCIKVLREDCTTPGVCKIVKWLMGCFDALERGYLQVVFIGVCTNPDNPNCIIESYQFKFTYTDKGPQMDILRNQNVEMQITMEDTKKASVLLIRKLFLLMQNLDVLPNDVCLTMKLYYFDDITPADYEPPGFKEGVNDNLWFEGMAVHFRVGEVHTPFHALKVRVAAEQGRVEKLQEENYLKESQVSTAMQRTLPGLAPTGAQDPDNERYKEDDFPSEDESAQFKKPKKPVAKVSEFVGSWLVVVNNGLRVVFLEEEKMELHEQQLNGVKTIFFQTE</sequence>
<evidence type="ECO:0000256" key="2">
    <source>
        <dbReference type="ARBA" id="ARBA00004286"/>
    </source>
</evidence>
<dbReference type="InterPro" id="IPR051294">
    <property type="entry name" value="HORMA_MeioticProgression"/>
</dbReference>
<keyword evidence="9" id="KW-1185">Reference proteome</keyword>
<keyword evidence="4" id="KW-0539">Nucleus</keyword>
<evidence type="ECO:0000256" key="4">
    <source>
        <dbReference type="ARBA" id="ARBA00023242"/>
    </source>
</evidence>
<evidence type="ECO:0000256" key="1">
    <source>
        <dbReference type="ARBA" id="ARBA00004123"/>
    </source>
</evidence>
<dbReference type="GO" id="GO:0005694">
    <property type="term" value="C:chromosome"/>
    <property type="evidence" value="ECO:0007669"/>
    <property type="project" value="UniProtKB-SubCell"/>
</dbReference>
<evidence type="ECO:0000313" key="9">
    <source>
        <dbReference type="Proteomes" id="UP000694557"/>
    </source>
</evidence>
<keyword evidence="3" id="KW-0158">Chromosome</keyword>